<feature type="domain" description="Peptidase M14" evidence="12">
    <location>
        <begin position="34"/>
        <end position="333"/>
    </location>
</feature>
<dbReference type="PANTHER" id="PTHR11705:SF140">
    <property type="entry name" value="FI02848P-RELATED"/>
    <property type="match status" value="1"/>
</dbReference>
<evidence type="ECO:0000259" key="12">
    <source>
        <dbReference type="PROSITE" id="PS52035"/>
    </source>
</evidence>
<feature type="chain" id="PRO_5028264894" evidence="11">
    <location>
        <begin position="19"/>
        <end position="339"/>
    </location>
</feature>
<dbReference type="InterPro" id="IPR000834">
    <property type="entry name" value="Peptidase_M14"/>
</dbReference>
<keyword evidence="13" id="KW-1185">Reference proteome</keyword>
<feature type="signal peptide" evidence="11">
    <location>
        <begin position="1"/>
        <end position="18"/>
    </location>
</feature>
<protein>
    <submittedName>
        <fullName evidence="14">Carboxypeptidase B-like</fullName>
    </submittedName>
</protein>
<keyword evidence="8" id="KW-0862">Zinc</keyword>
<keyword evidence="4" id="KW-0645">Protease</keyword>
<dbReference type="FunFam" id="3.40.630.10:FF:000084">
    <property type="entry name" value="Carboxypeptidase B2"/>
    <property type="match status" value="1"/>
</dbReference>
<dbReference type="InParanoid" id="A0A6P8Z1V1"/>
<accession>A0A6P8Z1V1</accession>
<dbReference type="AlphaFoldDB" id="A0A6P8Z1V1"/>
<keyword evidence="9" id="KW-0482">Metalloprotease</keyword>
<comment type="similarity">
    <text evidence="2 10">Belongs to the peptidase M14 family.</text>
</comment>
<dbReference type="SMART" id="SM00631">
    <property type="entry name" value="Zn_pept"/>
    <property type="match status" value="1"/>
</dbReference>
<dbReference type="GO" id="GO:0004181">
    <property type="term" value="F:metallocarboxypeptidase activity"/>
    <property type="evidence" value="ECO:0007669"/>
    <property type="project" value="InterPro"/>
</dbReference>
<evidence type="ECO:0000313" key="13">
    <source>
        <dbReference type="Proteomes" id="UP000515158"/>
    </source>
</evidence>
<evidence type="ECO:0000256" key="2">
    <source>
        <dbReference type="ARBA" id="ARBA00005988"/>
    </source>
</evidence>
<organism evidence="14">
    <name type="scientific">Thrips palmi</name>
    <name type="common">Melon thrips</name>
    <dbReference type="NCBI Taxonomy" id="161013"/>
    <lineage>
        <taxon>Eukaryota</taxon>
        <taxon>Metazoa</taxon>
        <taxon>Ecdysozoa</taxon>
        <taxon>Arthropoda</taxon>
        <taxon>Hexapoda</taxon>
        <taxon>Insecta</taxon>
        <taxon>Pterygota</taxon>
        <taxon>Neoptera</taxon>
        <taxon>Paraneoptera</taxon>
        <taxon>Thysanoptera</taxon>
        <taxon>Terebrantia</taxon>
        <taxon>Thripoidea</taxon>
        <taxon>Thripidae</taxon>
        <taxon>Thrips</taxon>
    </lineage>
</organism>
<evidence type="ECO:0000256" key="4">
    <source>
        <dbReference type="ARBA" id="ARBA00022670"/>
    </source>
</evidence>
<evidence type="ECO:0000256" key="8">
    <source>
        <dbReference type="ARBA" id="ARBA00022833"/>
    </source>
</evidence>
<keyword evidence="6 11" id="KW-0732">Signal</keyword>
<sequence>MRVLAFLGVVALVAAAAAATGGKSSSSSGLTFSKIMTYAEVAAYLRALQRAHPRVVRVGSVGRSVEGRDIPYVRVSASLDAKQSKTPVMLVDALMHAREWATLPAALYFLQQAVEHVDKGLDVVVVPVLNPDGYEYSRTKDRLWRKNRSKKYDKKCVGVDLNRNFNFHWEDFMMSGDGASDDPCDEAFAGGEAASEPETKSYQAFVKALNKDKRLKTYVNLHSPSKAIFGPWGYSSFAPTVPDEAKLEKIEKEANAAMVKAGSKSYTISSMAADYASTGAVTDWVRGVAGVKQSFCLELPPGATHEGFGVNDADILPLSRRAFEGLKVFARYAKKPLSQ</sequence>
<dbReference type="GO" id="GO:0008270">
    <property type="term" value="F:zinc ion binding"/>
    <property type="evidence" value="ECO:0007669"/>
    <property type="project" value="InterPro"/>
</dbReference>
<dbReference type="GO" id="GO:0005615">
    <property type="term" value="C:extracellular space"/>
    <property type="evidence" value="ECO:0007669"/>
    <property type="project" value="TreeGrafter"/>
</dbReference>
<dbReference type="RefSeq" id="XP_034246473.1">
    <property type="nucleotide sequence ID" value="XM_034390582.1"/>
</dbReference>
<dbReference type="GeneID" id="117648208"/>
<evidence type="ECO:0000256" key="6">
    <source>
        <dbReference type="ARBA" id="ARBA00022729"/>
    </source>
</evidence>
<dbReference type="Proteomes" id="UP000515158">
    <property type="component" value="Unplaced"/>
</dbReference>
<dbReference type="Gene3D" id="3.40.630.10">
    <property type="entry name" value="Zn peptidases"/>
    <property type="match status" value="1"/>
</dbReference>
<reference evidence="14" key="1">
    <citation type="submission" date="2025-08" db="UniProtKB">
        <authorList>
            <consortium name="RefSeq"/>
        </authorList>
    </citation>
    <scope>IDENTIFICATION</scope>
    <source>
        <tissue evidence="14">Total insect</tissue>
    </source>
</reference>
<dbReference type="GO" id="GO:0006508">
    <property type="term" value="P:proteolysis"/>
    <property type="evidence" value="ECO:0007669"/>
    <property type="project" value="UniProtKB-KW"/>
</dbReference>
<evidence type="ECO:0000256" key="9">
    <source>
        <dbReference type="ARBA" id="ARBA00023049"/>
    </source>
</evidence>
<dbReference type="SUPFAM" id="SSF53187">
    <property type="entry name" value="Zn-dependent exopeptidases"/>
    <property type="match status" value="1"/>
</dbReference>
<keyword evidence="5" id="KW-0479">Metal-binding</keyword>
<evidence type="ECO:0000256" key="5">
    <source>
        <dbReference type="ARBA" id="ARBA00022723"/>
    </source>
</evidence>
<keyword evidence="7" id="KW-0378">Hydrolase</keyword>
<dbReference type="PROSITE" id="PS52035">
    <property type="entry name" value="PEPTIDASE_M14"/>
    <property type="match status" value="1"/>
</dbReference>
<dbReference type="KEGG" id="tpal:117648208"/>
<name>A0A6P8Z1V1_THRPL</name>
<comment type="cofactor">
    <cofactor evidence="1">
        <name>Zn(2+)</name>
        <dbReference type="ChEBI" id="CHEBI:29105"/>
    </cofactor>
</comment>
<evidence type="ECO:0000256" key="1">
    <source>
        <dbReference type="ARBA" id="ARBA00001947"/>
    </source>
</evidence>
<evidence type="ECO:0000256" key="7">
    <source>
        <dbReference type="ARBA" id="ARBA00022801"/>
    </source>
</evidence>
<dbReference type="Pfam" id="PF00246">
    <property type="entry name" value="Peptidase_M14"/>
    <property type="match status" value="1"/>
</dbReference>
<proteinExistence type="inferred from homology"/>
<dbReference type="PANTHER" id="PTHR11705">
    <property type="entry name" value="PROTEASE FAMILY M14 CARBOXYPEPTIDASE A,B"/>
    <property type="match status" value="1"/>
</dbReference>
<evidence type="ECO:0000256" key="3">
    <source>
        <dbReference type="ARBA" id="ARBA00022645"/>
    </source>
</evidence>
<evidence type="ECO:0000313" key="14">
    <source>
        <dbReference type="RefSeq" id="XP_034246473.1"/>
    </source>
</evidence>
<gene>
    <name evidence="14" type="primary">LOC117648208</name>
</gene>
<dbReference type="PRINTS" id="PR00765">
    <property type="entry name" value="CRBOXYPTASEA"/>
</dbReference>
<dbReference type="OrthoDB" id="3626597at2759"/>
<keyword evidence="3" id="KW-0121">Carboxypeptidase</keyword>
<evidence type="ECO:0000256" key="10">
    <source>
        <dbReference type="PROSITE-ProRule" id="PRU01379"/>
    </source>
</evidence>
<evidence type="ECO:0000256" key="11">
    <source>
        <dbReference type="SAM" id="SignalP"/>
    </source>
</evidence>
<feature type="active site" description="Proton donor/acceptor" evidence="10">
    <location>
        <position position="298"/>
    </location>
</feature>